<keyword evidence="4" id="KW-1185">Reference proteome</keyword>
<dbReference type="RefSeq" id="WP_092258589.1">
    <property type="nucleotide sequence ID" value="NZ_CP047199.1"/>
</dbReference>
<dbReference type="SUPFAM" id="SSF52096">
    <property type="entry name" value="ClpP/crotonase"/>
    <property type="match status" value="1"/>
</dbReference>
<dbReference type="GO" id="GO:0003860">
    <property type="term" value="F:3-hydroxyisobutyryl-CoA hydrolase activity"/>
    <property type="evidence" value="ECO:0007669"/>
    <property type="project" value="InterPro"/>
</dbReference>
<proteinExistence type="predicted"/>
<protein>
    <submittedName>
        <fullName evidence="3">Enoyl-CoA hydratase/carnithine racemase</fullName>
    </submittedName>
</protein>
<reference evidence="4" key="1">
    <citation type="submission" date="2016-10" db="EMBL/GenBank/DDBJ databases">
        <authorList>
            <person name="Varghese N."/>
            <person name="Submissions S."/>
        </authorList>
    </citation>
    <scope>NUCLEOTIDE SEQUENCE [LARGE SCALE GENOMIC DNA]</scope>
    <source>
        <strain evidence="4">DSM 20524</strain>
    </source>
</reference>
<evidence type="ECO:0000313" key="3">
    <source>
        <dbReference type="EMBL" id="SES00234.1"/>
    </source>
</evidence>
<dbReference type="PANTHER" id="PTHR43176">
    <property type="entry name" value="3-HYDROXYISOBUTYRYL-COA HYDROLASE-RELATED"/>
    <property type="match status" value="1"/>
</dbReference>
<dbReference type="InterPro" id="IPR032259">
    <property type="entry name" value="HIBYL-CoA-H"/>
</dbReference>
<keyword evidence="1" id="KW-0378">Hydrolase</keyword>
<evidence type="ECO:0000256" key="1">
    <source>
        <dbReference type="ARBA" id="ARBA00022801"/>
    </source>
</evidence>
<dbReference type="Proteomes" id="UP000198929">
    <property type="component" value="Unassembled WGS sequence"/>
</dbReference>
<dbReference type="CDD" id="cd06558">
    <property type="entry name" value="crotonase-like"/>
    <property type="match status" value="1"/>
</dbReference>
<dbReference type="EMBL" id="FOGQ01000006">
    <property type="protein sequence ID" value="SES00234.1"/>
    <property type="molecule type" value="Genomic_DNA"/>
</dbReference>
<dbReference type="Pfam" id="PF16113">
    <property type="entry name" value="ECH_2"/>
    <property type="match status" value="1"/>
</dbReference>
<sequence length="326" mass="35409">MNQPVTVTIEKSTGVLTLDRPKALNSLSPEMIAIITEALDQWRDDDGIEQVIIHTEGKHFCSGGDVRWARDNILDGNHEAVDKFMSAEYTMNQKIAEFPKPYIALMNGAAMGGGLGVSAHGSHRVITEDSWASMPEMNIGYITDVGMSHMFQHLPGHPSTALGKFLAITGYRLKAGDMMATGLATHQVESFDGLLEAIIERGPQAIDDAAITPHHAELPKIYADIDEAFVGPWSEIQQRLSGDLKALVADLTAQASPSMMVAAAELFDANADKSLAEALDNERALGVVSRREPDFVEGVRAVLVDKSNDARFAPQANPERYREALS</sequence>
<evidence type="ECO:0000313" key="4">
    <source>
        <dbReference type="Proteomes" id="UP000198929"/>
    </source>
</evidence>
<dbReference type="GO" id="GO:0006574">
    <property type="term" value="P:L-valine catabolic process"/>
    <property type="evidence" value="ECO:0007669"/>
    <property type="project" value="TreeGrafter"/>
</dbReference>
<dbReference type="AlphaFoldDB" id="A0A1H9TT69"/>
<name>A0A1H9TT69_9CORY</name>
<gene>
    <name evidence="3" type="ORF">SAMN05661109_01541</name>
</gene>
<accession>A0A1H9TT69</accession>
<dbReference type="InterPro" id="IPR029045">
    <property type="entry name" value="ClpP/crotonase-like_dom_sf"/>
</dbReference>
<organism evidence="3 4">
    <name type="scientific">Corynebacterium cystitidis DSM 20524</name>
    <dbReference type="NCBI Taxonomy" id="1121357"/>
    <lineage>
        <taxon>Bacteria</taxon>
        <taxon>Bacillati</taxon>
        <taxon>Actinomycetota</taxon>
        <taxon>Actinomycetes</taxon>
        <taxon>Mycobacteriales</taxon>
        <taxon>Corynebacteriaceae</taxon>
        <taxon>Corynebacterium</taxon>
    </lineage>
</organism>
<dbReference type="InterPro" id="IPR045004">
    <property type="entry name" value="ECH_dom"/>
</dbReference>
<dbReference type="NCBIfam" id="NF004127">
    <property type="entry name" value="PRK05617.1"/>
    <property type="match status" value="1"/>
</dbReference>
<dbReference type="Gene3D" id="3.90.226.10">
    <property type="entry name" value="2-enoyl-CoA Hydratase, Chain A, domain 1"/>
    <property type="match status" value="1"/>
</dbReference>
<dbReference type="PANTHER" id="PTHR43176:SF5">
    <property type="entry name" value="3-HYDROXYISOBUTYRYL-COA HYDROLASE-LIKE PROTEIN 4, MITOCHONDRIAL"/>
    <property type="match status" value="1"/>
</dbReference>
<evidence type="ECO:0000259" key="2">
    <source>
        <dbReference type="Pfam" id="PF16113"/>
    </source>
</evidence>
<feature type="domain" description="Enoyl-CoA hydratase/isomerase" evidence="2">
    <location>
        <begin position="14"/>
        <end position="316"/>
    </location>
</feature>
<dbReference type="STRING" id="1121357.SAMN05661109_01541"/>